<organism evidence="5 6">
    <name type="scientific">Aedes albopictus</name>
    <name type="common">Asian tiger mosquito</name>
    <name type="synonym">Stegomyia albopicta</name>
    <dbReference type="NCBI Taxonomy" id="7160"/>
    <lineage>
        <taxon>Eukaryota</taxon>
        <taxon>Metazoa</taxon>
        <taxon>Ecdysozoa</taxon>
        <taxon>Arthropoda</taxon>
        <taxon>Hexapoda</taxon>
        <taxon>Insecta</taxon>
        <taxon>Pterygota</taxon>
        <taxon>Neoptera</taxon>
        <taxon>Endopterygota</taxon>
        <taxon>Diptera</taxon>
        <taxon>Nematocera</taxon>
        <taxon>Culicoidea</taxon>
        <taxon>Culicidae</taxon>
        <taxon>Culicinae</taxon>
        <taxon>Aedini</taxon>
        <taxon>Aedes</taxon>
        <taxon>Stegomyia</taxon>
    </lineage>
</organism>
<dbReference type="SUPFAM" id="SSF46689">
    <property type="entry name" value="Homeodomain-like"/>
    <property type="match status" value="1"/>
</dbReference>
<dbReference type="RefSeq" id="XP_029733147.1">
    <property type="nucleotide sequence ID" value="XM_029877287.2"/>
</dbReference>
<dbReference type="Proteomes" id="UP000069940">
    <property type="component" value="Unassembled WGS sequence"/>
</dbReference>
<evidence type="ECO:0000313" key="6">
    <source>
        <dbReference type="Proteomes" id="UP000069940"/>
    </source>
</evidence>
<keyword evidence="2" id="KW-0238">DNA-binding</keyword>
<evidence type="ECO:0000256" key="1">
    <source>
        <dbReference type="ARBA" id="ARBA00004123"/>
    </source>
</evidence>
<dbReference type="PANTHER" id="PTHR19303">
    <property type="entry name" value="TRANSPOSON"/>
    <property type="match status" value="1"/>
</dbReference>
<reference evidence="6" key="1">
    <citation type="journal article" date="2015" name="Proc. Natl. Acad. Sci. U.S.A.">
        <title>Genome sequence of the Asian Tiger mosquito, Aedes albopictus, reveals insights into its biology, genetics, and evolution.</title>
        <authorList>
            <person name="Chen X.G."/>
            <person name="Jiang X."/>
            <person name="Gu J."/>
            <person name="Xu M."/>
            <person name="Wu Y."/>
            <person name="Deng Y."/>
            <person name="Zhang C."/>
            <person name="Bonizzoni M."/>
            <person name="Dermauw W."/>
            <person name="Vontas J."/>
            <person name="Armbruster P."/>
            <person name="Huang X."/>
            <person name="Yang Y."/>
            <person name="Zhang H."/>
            <person name="He W."/>
            <person name="Peng H."/>
            <person name="Liu Y."/>
            <person name="Wu K."/>
            <person name="Chen J."/>
            <person name="Lirakis M."/>
            <person name="Topalis P."/>
            <person name="Van Leeuwen T."/>
            <person name="Hall A.B."/>
            <person name="Jiang X."/>
            <person name="Thorpe C."/>
            <person name="Mueller R.L."/>
            <person name="Sun C."/>
            <person name="Waterhouse R.M."/>
            <person name="Yan G."/>
            <person name="Tu Z.J."/>
            <person name="Fang X."/>
            <person name="James A.A."/>
        </authorList>
    </citation>
    <scope>NUCLEOTIDE SEQUENCE [LARGE SCALE GENOMIC DNA]</scope>
    <source>
        <strain evidence="6">Foshan</strain>
    </source>
</reference>
<dbReference type="PANTHER" id="PTHR19303:SF74">
    <property type="entry name" value="POGO TRANSPOSABLE ELEMENT WITH KRAB DOMAIN"/>
    <property type="match status" value="1"/>
</dbReference>
<dbReference type="PROSITE" id="PS51253">
    <property type="entry name" value="HTH_CENPB"/>
    <property type="match status" value="1"/>
</dbReference>
<dbReference type="EnsemblMetazoa" id="AALFPA23_018862.R27729">
    <property type="protein sequence ID" value="AALFPA23_018862.P27729"/>
    <property type="gene ID" value="AALFPA23_018862"/>
</dbReference>
<reference evidence="5" key="2">
    <citation type="submission" date="2025-05" db="UniProtKB">
        <authorList>
            <consortium name="EnsemblMetazoa"/>
        </authorList>
    </citation>
    <scope>IDENTIFICATION</scope>
    <source>
        <strain evidence="5">Foshan</strain>
    </source>
</reference>
<dbReference type="GeneID" id="115268995"/>
<keyword evidence="3" id="KW-0539">Nucleus</keyword>
<evidence type="ECO:0000259" key="4">
    <source>
        <dbReference type="PROSITE" id="PS51253"/>
    </source>
</evidence>
<name>A0ABM1ZIP4_AEDAL</name>
<dbReference type="Pfam" id="PF03221">
    <property type="entry name" value="HTH_Tnp_Tc5"/>
    <property type="match status" value="1"/>
</dbReference>
<dbReference type="Pfam" id="PF03184">
    <property type="entry name" value="DDE_1"/>
    <property type="match status" value="1"/>
</dbReference>
<accession>A0ABM1ZIP4</accession>
<dbReference type="Gene3D" id="1.10.10.60">
    <property type="entry name" value="Homeodomain-like"/>
    <property type="match status" value="1"/>
</dbReference>
<dbReference type="InterPro" id="IPR009057">
    <property type="entry name" value="Homeodomain-like_sf"/>
</dbReference>
<protein>
    <recommendedName>
        <fullName evidence="4">HTH CENPB-type domain-containing protein</fullName>
    </recommendedName>
</protein>
<evidence type="ECO:0000313" key="5">
    <source>
        <dbReference type="EnsemblMetazoa" id="AALFPA23_018862.P27729"/>
    </source>
</evidence>
<proteinExistence type="predicted"/>
<dbReference type="InterPro" id="IPR007889">
    <property type="entry name" value="HTH_Psq"/>
</dbReference>
<evidence type="ECO:0000256" key="3">
    <source>
        <dbReference type="ARBA" id="ARBA00023242"/>
    </source>
</evidence>
<sequence length="698" mass="77125">MVENRSDYFVIFILKSAEMGRKYMRKSSRQSWSVSSMQAAVEAVRIELKTGSAARIYGVPKKTLLRYIAKQEDLPSVTPLGRFKPILSTEQENEIVNRIIQMARSAIGVNRREIRQMAFQIAEKYSVAHPWTNGIAGVDWLRNFLRRHPEISARKPENTSLARLTGFNRASVQSFYDALFHLMSEEQYSATQIWNVDETGFSTVQARAMEVFAKKGQRQVASASSSERGINTTVILAMSAAGEYVPPAFIFPRARLTESLKVGAPENSLFLCNPSGWSTIETCSSWFDHFLQYAKPSASRPILLILDGHASHTKNIYMLEKASVSNVRILSIPSHTSHKLQPLDVSVMGPVKRKYADVMDKFIKSSKGKVAVTVNDVAALVKEALAGSATVSNAMSGFRATGIYPFDRNIFTDSDFSAADFLESTIQSNSQPNAATAANIVETASTVETGSTSHQPTIDSTSGVLADITNHVDVMSNLPSHIMSNLPTIKQDMESSNNFTSEIDFMEDFEAPEDEPIIIDPNVFYLIAPDGKIMIESESEASTSVDQEAKFSVDAQPPVEPVKVEPTSYVDEEGATNSGDLLSPTTIIQPWNLSTITDSKPSLKKCTNNRKGRAEELTSVTYRKQLREASASRAIKDIIKKERKKPIASRPEDSLCVTCGERFSSTSNGSGWSNCMFCHAWYHCKCNAEDPLLCAACR</sequence>
<dbReference type="InterPro" id="IPR050863">
    <property type="entry name" value="CenT-Element_Derived"/>
</dbReference>
<keyword evidence="6" id="KW-1185">Reference proteome</keyword>
<dbReference type="InterPro" id="IPR006600">
    <property type="entry name" value="HTH_CenpB_DNA-bd_dom"/>
</dbReference>
<comment type="subcellular location">
    <subcellularLocation>
        <location evidence="1">Nucleus</location>
    </subcellularLocation>
</comment>
<dbReference type="InterPro" id="IPR004875">
    <property type="entry name" value="DDE_SF_endonuclease_dom"/>
</dbReference>
<evidence type="ECO:0000256" key="2">
    <source>
        <dbReference type="ARBA" id="ARBA00023125"/>
    </source>
</evidence>
<dbReference type="Pfam" id="PF05225">
    <property type="entry name" value="HTH_psq"/>
    <property type="match status" value="1"/>
</dbReference>
<feature type="domain" description="HTH CENPB-type" evidence="4">
    <location>
        <begin position="79"/>
        <end position="154"/>
    </location>
</feature>